<organism evidence="2 5">
    <name type="scientific">Ectopseudomonas oleovorans</name>
    <name type="common">Pseudomonas oleovorans</name>
    <dbReference type="NCBI Taxonomy" id="301"/>
    <lineage>
        <taxon>Bacteria</taxon>
        <taxon>Pseudomonadati</taxon>
        <taxon>Pseudomonadota</taxon>
        <taxon>Gammaproteobacteria</taxon>
        <taxon>Pseudomonadales</taxon>
        <taxon>Pseudomonadaceae</taxon>
        <taxon>Ectopseudomonas</taxon>
    </lineage>
</organism>
<dbReference type="EMBL" id="UGUW01000004">
    <property type="protein sequence ID" value="SUD60137.1"/>
    <property type="molecule type" value="Genomic_DNA"/>
</dbReference>
<name>A0A061CXF0_ECTOL</name>
<evidence type="ECO:0000313" key="4">
    <source>
        <dbReference type="Proteomes" id="UP000254084"/>
    </source>
</evidence>
<keyword evidence="1" id="KW-0472">Membrane</keyword>
<evidence type="ECO:0000313" key="5">
    <source>
        <dbReference type="Proteomes" id="UP000255303"/>
    </source>
</evidence>
<keyword evidence="1" id="KW-0812">Transmembrane</keyword>
<accession>A0A379JXZ0</accession>
<feature type="transmembrane region" description="Helical" evidence="1">
    <location>
        <begin position="16"/>
        <end position="34"/>
    </location>
</feature>
<proteinExistence type="predicted"/>
<dbReference type="Proteomes" id="UP000255303">
    <property type="component" value="Unassembled WGS sequence"/>
</dbReference>
<reference evidence="4 5" key="1">
    <citation type="submission" date="2018-06" db="EMBL/GenBank/DDBJ databases">
        <authorList>
            <consortium name="Pathogen Informatics"/>
            <person name="Doyle S."/>
        </authorList>
    </citation>
    <scope>NUCLEOTIDE SEQUENCE [LARGE SCALE GENOMIC DNA]</scope>
    <source>
        <strain evidence="2 5">NCTC10692</strain>
        <strain evidence="3 4">NCTC10860</strain>
    </source>
</reference>
<protein>
    <submittedName>
        <fullName evidence="2">Uncharacterized protein</fullName>
    </submittedName>
</protein>
<evidence type="ECO:0000256" key="1">
    <source>
        <dbReference type="SAM" id="Phobius"/>
    </source>
</evidence>
<gene>
    <name evidence="2" type="ORF">NCTC10692_04009</name>
    <name evidence="3" type="ORF">NCTC10860_02466</name>
</gene>
<sequence>MTEHTEVESSDSVIDAWAIFCLILIAVGTAVFWVSGQ</sequence>
<dbReference type="EMBL" id="UGUV01000002">
    <property type="protein sequence ID" value="SUD53487.1"/>
    <property type="molecule type" value="Genomic_DNA"/>
</dbReference>
<dbReference type="AlphaFoldDB" id="A0A061CXF0"/>
<evidence type="ECO:0000313" key="3">
    <source>
        <dbReference type="EMBL" id="SUD60137.1"/>
    </source>
</evidence>
<evidence type="ECO:0000313" key="2">
    <source>
        <dbReference type="EMBL" id="SUD53487.1"/>
    </source>
</evidence>
<dbReference type="Proteomes" id="UP000254084">
    <property type="component" value="Unassembled WGS sequence"/>
</dbReference>
<accession>A0A061CXF0</accession>
<keyword evidence="1" id="KW-1133">Transmembrane helix</keyword>